<evidence type="ECO:0000313" key="2">
    <source>
        <dbReference type="EMBL" id="GAF91896.1"/>
    </source>
</evidence>
<accession>X0TXJ9</accession>
<feature type="non-terminal residue" evidence="2">
    <location>
        <position position="1"/>
    </location>
</feature>
<dbReference type="Gene3D" id="3.20.20.70">
    <property type="entry name" value="Aldolase class I"/>
    <property type="match status" value="1"/>
</dbReference>
<name>X0TXJ9_9ZZZZ</name>
<gene>
    <name evidence="2" type="ORF">S01H1_29655</name>
</gene>
<dbReference type="InterPro" id="IPR023885">
    <property type="entry name" value="4Fe4S-binding_SPASM_dom"/>
</dbReference>
<organism evidence="2">
    <name type="scientific">marine sediment metagenome</name>
    <dbReference type="NCBI Taxonomy" id="412755"/>
    <lineage>
        <taxon>unclassified sequences</taxon>
        <taxon>metagenomes</taxon>
        <taxon>ecological metagenomes</taxon>
    </lineage>
</organism>
<dbReference type="InterPro" id="IPR013785">
    <property type="entry name" value="Aldolase_TIM"/>
</dbReference>
<protein>
    <recommendedName>
        <fullName evidence="1">4Fe4S-binding SPASM domain-containing protein</fullName>
    </recommendedName>
</protein>
<feature type="domain" description="4Fe4S-binding SPASM" evidence="1">
    <location>
        <begin position="123"/>
        <end position="185"/>
    </location>
</feature>
<dbReference type="InterPro" id="IPR050377">
    <property type="entry name" value="Radical_SAM_PqqE_MftC-like"/>
</dbReference>
<evidence type="ECO:0000259" key="1">
    <source>
        <dbReference type="Pfam" id="PF13186"/>
    </source>
</evidence>
<sequence length="218" mass="25459">SKTVQTISELVNMKKSLPNLGVAVNFTLSSYNQDCWKDVIDFANDELGVDTINIGLTRGKTREKDAKVFNLENYWKAHRYLIKTNRRLYFSPLLRWLTLFKDTVQVENIFKIANGKPPAYYKCLAGRVFSVITDQGDVYPCEMLNRKMGNLRDVDMDFMKIWESRKAQEIRQYISRRECLCTYECAMTASLATSFITVGQFVDFLIHYKQKTQEYYNA</sequence>
<dbReference type="SUPFAM" id="SSF102114">
    <property type="entry name" value="Radical SAM enzymes"/>
    <property type="match status" value="1"/>
</dbReference>
<dbReference type="PANTHER" id="PTHR11228:SF35">
    <property type="entry name" value="MOLYBDENUM COFACTOR BIOSYNTHESIS PROTEIN A-RELATED"/>
    <property type="match status" value="1"/>
</dbReference>
<dbReference type="EMBL" id="BARS01018208">
    <property type="protein sequence ID" value="GAF91896.1"/>
    <property type="molecule type" value="Genomic_DNA"/>
</dbReference>
<dbReference type="InterPro" id="IPR058240">
    <property type="entry name" value="rSAM_sf"/>
</dbReference>
<comment type="caution">
    <text evidence="2">The sequence shown here is derived from an EMBL/GenBank/DDBJ whole genome shotgun (WGS) entry which is preliminary data.</text>
</comment>
<reference evidence="2" key="1">
    <citation type="journal article" date="2014" name="Front. Microbiol.">
        <title>High frequency of phylogenetically diverse reductive dehalogenase-homologous genes in deep subseafloor sedimentary metagenomes.</title>
        <authorList>
            <person name="Kawai M."/>
            <person name="Futagami T."/>
            <person name="Toyoda A."/>
            <person name="Takaki Y."/>
            <person name="Nishi S."/>
            <person name="Hori S."/>
            <person name="Arai W."/>
            <person name="Tsubouchi T."/>
            <person name="Morono Y."/>
            <person name="Uchiyama I."/>
            <person name="Ito T."/>
            <person name="Fujiyama A."/>
            <person name="Inagaki F."/>
            <person name="Takami H."/>
        </authorList>
    </citation>
    <scope>NUCLEOTIDE SEQUENCE</scope>
    <source>
        <strain evidence="2">Expedition CK06-06</strain>
    </source>
</reference>
<dbReference type="PANTHER" id="PTHR11228">
    <property type="entry name" value="RADICAL SAM DOMAIN PROTEIN"/>
    <property type="match status" value="1"/>
</dbReference>
<dbReference type="Pfam" id="PF13186">
    <property type="entry name" value="SPASM"/>
    <property type="match status" value="1"/>
</dbReference>
<proteinExistence type="predicted"/>
<dbReference type="AlphaFoldDB" id="X0TXJ9"/>